<gene>
    <name evidence="1" type="ORF">CLOSTMETH_01224</name>
</gene>
<sequence length="163" mass="17593">MNKLTAREKCFCRFCAALGNPAQAAEWAGIPADQAKSILGREEAAAFVAACEGELGRDSPEHQLLRGVLRLVREGGNDAAVLMLRHEELTPRQIQMLDLYGVSSFKRGSDGSVEIKLYDRLRALEMLERIVGNASDRQEADALCAALEQSAGTLCTGDGDGQV</sequence>
<dbReference type="Proteomes" id="UP000003340">
    <property type="component" value="Unassembled WGS sequence"/>
</dbReference>
<keyword evidence="2" id="KW-1185">Reference proteome</keyword>
<organism evidence="1 2">
    <name type="scientific">[Clostridium] methylpentosum DSM 5476</name>
    <dbReference type="NCBI Taxonomy" id="537013"/>
    <lineage>
        <taxon>Bacteria</taxon>
        <taxon>Bacillati</taxon>
        <taxon>Bacillota</taxon>
        <taxon>Clostridia</taxon>
        <taxon>Eubacteriales</taxon>
        <taxon>Oscillospiraceae</taxon>
        <taxon>Oscillospiraceae incertae sedis</taxon>
    </lineage>
</organism>
<protein>
    <recommendedName>
        <fullName evidence="3">Terminase small subunit</fullName>
    </recommendedName>
</protein>
<dbReference type="AlphaFoldDB" id="C0EBK6"/>
<name>C0EBK6_9FIRM</name>
<comment type="caution">
    <text evidence="1">The sequence shown here is derived from an EMBL/GenBank/DDBJ whole genome shotgun (WGS) entry which is preliminary data.</text>
</comment>
<proteinExistence type="predicted"/>
<evidence type="ECO:0008006" key="3">
    <source>
        <dbReference type="Google" id="ProtNLM"/>
    </source>
</evidence>
<evidence type="ECO:0000313" key="2">
    <source>
        <dbReference type="Proteomes" id="UP000003340"/>
    </source>
</evidence>
<dbReference type="EMBL" id="ACEC01000043">
    <property type="protein sequence ID" value="EEG31124.1"/>
    <property type="molecule type" value="Genomic_DNA"/>
</dbReference>
<dbReference type="STRING" id="537013.CLOSTMETH_01224"/>
<dbReference type="HOGENOM" id="CLU_1624276_0_0_9"/>
<reference evidence="1 2" key="1">
    <citation type="submission" date="2009-01" db="EMBL/GenBank/DDBJ databases">
        <authorList>
            <person name="Fulton L."/>
            <person name="Clifton S."/>
            <person name="Fulton B."/>
            <person name="Xu J."/>
            <person name="Minx P."/>
            <person name="Pepin K.H."/>
            <person name="Johnson M."/>
            <person name="Bhonagiri V."/>
            <person name="Nash W.E."/>
            <person name="Mardis E.R."/>
            <person name="Wilson R.K."/>
        </authorList>
    </citation>
    <scope>NUCLEOTIDE SEQUENCE [LARGE SCALE GENOMIC DNA]</scope>
    <source>
        <strain evidence="1 2">DSM 5476</strain>
    </source>
</reference>
<reference evidence="1 2" key="2">
    <citation type="submission" date="2009-02" db="EMBL/GenBank/DDBJ databases">
        <title>Draft genome sequence of Clostridium methylpentosum (DSM 5476).</title>
        <authorList>
            <person name="Sudarsanam P."/>
            <person name="Ley R."/>
            <person name="Guruge J."/>
            <person name="Turnbaugh P.J."/>
            <person name="Mahowald M."/>
            <person name="Liep D."/>
            <person name="Gordon J."/>
        </authorList>
    </citation>
    <scope>NUCLEOTIDE SEQUENCE [LARGE SCALE GENOMIC DNA]</scope>
    <source>
        <strain evidence="1 2">DSM 5476</strain>
    </source>
</reference>
<accession>C0EBK6</accession>
<evidence type="ECO:0000313" key="1">
    <source>
        <dbReference type="EMBL" id="EEG31124.1"/>
    </source>
</evidence>